<dbReference type="Gene3D" id="3.30.360.10">
    <property type="entry name" value="Dihydrodipicolinate Reductase, domain 2"/>
    <property type="match status" value="1"/>
</dbReference>
<protein>
    <recommendedName>
        <fullName evidence="6">Gfo/Idh/MocA-like oxidoreductase N-terminal domain-containing protein</fullName>
    </recommendedName>
</protein>
<keyword evidence="5" id="KW-1185">Reference proteome</keyword>
<comment type="caution">
    <text evidence="4">The sequence shown here is derived from an EMBL/GenBank/DDBJ whole genome shotgun (WGS) entry which is preliminary data.</text>
</comment>
<dbReference type="InterPro" id="IPR050463">
    <property type="entry name" value="Gfo/Idh/MocA_oxidrdct_glycsds"/>
</dbReference>
<accession>A0A9P5PJH8</accession>
<evidence type="ECO:0008006" key="6">
    <source>
        <dbReference type="Google" id="ProtNLM"/>
    </source>
</evidence>
<dbReference type="OrthoDB" id="64915at2759"/>
<evidence type="ECO:0000259" key="3">
    <source>
        <dbReference type="Pfam" id="PF22685"/>
    </source>
</evidence>
<dbReference type="Pfam" id="PF22685">
    <property type="entry name" value="Gal80p_C-like"/>
    <property type="match status" value="1"/>
</dbReference>
<organism evidence="4 5">
    <name type="scientific">Rhodocollybia butyracea</name>
    <dbReference type="NCBI Taxonomy" id="206335"/>
    <lineage>
        <taxon>Eukaryota</taxon>
        <taxon>Fungi</taxon>
        <taxon>Dikarya</taxon>
        <taxon>Basidiomycota</taxon>
        <taxon>Agaricomycotina</taxon>
        <taxon>Agaricomycetes</taxon>
        <taxon>Agaricomycetidae</taxon>
        <taxon>Agaricales</taxon>
        <taxon>Marasmiineae</taxon>
        <taxon>Omphalotaceae</taxon>
        <taxon>Rhodocollybia</taxon>
    </lineage>
</organism>
<keyword evidence="1" id="KW-0560">Oxidoreductase</keyword>
<evidence type="ECO:0000259" key="2">
    <source>
        <dbReference type="Pfam" id="PF01408"/>
    </source>
</evidence>
<dbReference type="InterPro" id="IPR000683">
    <property type="entry name" value="Gfo/Idh/MocA-like_OxRdtase_N"/>
</dbReference>
<feature type="domain" description="Gal80p-like C-terminal" evidence="3">
    <location>
        <begin position="153"/>
        <end position="296"/>
    </location>
</feature>
<dbReference type="SUPFAM" id="SSF51735">
    <property type="entry name" value="NAD(P)-binding Rossmann-fold domains"/>
    <property type="match status" value="1"/>
</dbReference>
<dbReference type="GO" id="GO:0000166">
    <property type="term" value="F:nucleotide binding"/>
    <property type="evidence" value="ECO:0007669"/>
    <property type="project" value="InterPro"/>
</dbReference>
<dbReference type="SUPFAM" id="SSF55347">
    <property type="entry name" value="Glyceraldehyde-3-phosphate dehydrogenase-like, C-terminal domain"/>
    <property type="match status" value="1"/>
</dbReference>
<dbReference type="Pfam" id="PF01408">
    <property type="entry name" value="GFO_IDH_MocA"/>
    <property type="match status" value="1"/>
</dbReference>
<dbReference type="PANTHER" id="PTHR43818:SF11">
    <property type="entry name" value="BCDNA.GH03377"/>
    <property type="match status" value="1"/>
</dbReference>
<gene>
    <name evidence="4" type="ORF">BDP27DRAFT_1298544</name>
</gene>
<dbReference type="EMBL" id="JADNRY010000110">
    <property type="protein sequence ID" value="KAF9065033.1"/>
    <property type="molecule type" value="Genomic_DNA"/>
</dbReference>
<evidence type="ECO:0000256" key="1">
    <source>
        <dbReference type="ARBA" id="ARBA00023002"/>
    </source>
</evidence>
<proteinExistence type="predicted"/>
<dbReference type="Gene3D" id="3.40.50.720">
    <property type="entry name" value="NAD(P)-binding Rossmann-like Domain"/>
    <property type="match status" value="1"/>
</dbReference>
<dbReference type="AlphaFoldDB" id="A0A9P5PJH8"/>
<dbReference type="Proteomes" id="UP000772434">
    <property type="component" value="Unassembled WGS sequence"/>
</dbReference>
<name>A0A9P5PJH8_9AGAR</name>
<evidence type="ECO:0000313" key="5">
    <source>
        <dbReference type="Proteomes" id="UP000772434"/>
    </source>
</evidence>
<reference evidence="4" key="1">
    <citation type="submission" date="2020-11" db="EMBL/GenBank/DDBJ databases">
        <authorList>
            <consortium name="DOE Joint Genome Institute"/>
            <person name="Ahrendt S."/>
            <person name="Riley R."/>
            <person name="Andreopoulos W."/>
            <person name="Labutti K."/>
            <person name="Pangilinan J."/>
            <person name="Ruiz-Duenas F.J."/>
            <person name="Barrasa J.M."/>
            <person name="Sanchez-Garcia M."/>
            <person name="Camarero S."/>
            <person name="Miyauchi S."/>
            <person name="Serrano A."/>
            <person name="Linde D."/>
            <person name="Babiker R."/>
            <person name="Drula E."/>
            <person name="Ayuso-Fernandez I."/>
            <person name="Pacheco R."/>
            <person name="Padilla G."/>
            <person name="Ferreira P."/>
            <person name="Barriuso J."/>
            <person name="Kellner H."/>
            <person name="Castanera R."/>
            <person name="Alfaro M."/>
            <person name="Ramirez L."/>
            <person name="Pisabarro A.G."/>
            <person name="Kuo A."/>
            <person name="Tritt A."/>
            <person name="Lipzen A."/>
            <person name="He G."/>
            <person name="Yan M."/>
            <person name="Ng V."/>
            <person name="Cullen D."/>
            <person name="Martin F."/>
            <person name="Rosso M.-N."/>
            <person name="Henrissat B."/>
            <person name="Hibbett D."/>
            <person name="Martinez A.T."/>
            <person name="Grigoriev I.V."/>
        </authorList>
    </citation>
    <scope>NUCLEOTIDE SEQUENCE</scope>
    <source>
        <strain evidence="4">AH 40177</strain>
    </source>
</reference>
<evidence type="ECO:0000313" key="4">
    <source>
        <dbReference type="EMBL" id="KAF9065033.1"/>
    </source>
</evidence>
<sequence>MATPSESSKTQKPIRLGFIGLSTQGWAAAALVPPLLQAPLSSHFSIAAVSTTNPVSAEATAKKYSELTGASVKPYHGSVEHMVGDKDVDMVVVSVRVLHHKEVVSKVIEGGKDLFIEWPVGRNLAETREIYEAAVRKRIRVIVGLQTRFTGYALKTKSIIDNDEIGKVVTTSFTVSMGSLAYGPIMPQFYNYLPVTSNGATLVDITGGHLLDMFTYILGPIASLSALLQNQISSVTIVDNDGKPTGEIVPQDGPNQVCIMGVLASGAVFNINIQSNVKETDFNWVIHGEKGTIRIRDDNRARQIGFYDATPDVYLNGRKVDLQSIGTSAMNSSVDSKDVQSTPAGLAWQAVVDGKAGEYATLEQALKVKEIVAAVHESAKDGKRISF</sequence>
<dbReference type="InterPro" id="IPR036291">
    <property type="entry name" value="NAD(P)-bd_dom_sf"/>
</dbReference>
<dbReference type="GO" id="GO:0016491">
    <property type="term" value="F:oxidoreductase activity"/>
    <property type="evidence" value="ECO:0007669"/>
    <property type="project" value="UniProtKB-KW"/>
</dbReference>
<feature type="domain" description="Gfo/Idh/MocA-like oxidoreductase N-terminal" evidence="2">
    <location>
        <begin position="15"/>
        <end position="144"/>
    </location>
</feature>
<dbReference type="InterPro" id="IPR055080">
    <property type="entry name" value="Gal80p-like_C"/>
</dbReference>
<dbReference type="PANTHER" id="PTHR43818">
    <property type="entry name" value="BCDNA.GH03377"/>
    <property type="match status" value="1"/>
</dbReference>